<dbReference type="InterPro" id="IPR036420">
    <property type="entry name" value="BRCT_dom_sf"/>
</dbReference>
<proteinExistence type="predicted"/>
<evidence type="ECO:0000313" key="4">
    <source>
        <dbReference type="Proteomes" id="UP000315471"/>
    </source>
</evidence>
<dbReference type="CDD" id="cd17748">
    <property type="entry name" value="BRCT_DNA_ligase_like"/>
    <property type="match status" value="1"/>
</dbReference>
<feature type="compositionally biased region" description="Basic residues" evidence="1">
    <location>
        <begin position="201"/>
        <end position="211"/>
    </location>
</feature>
<dbReference type="SUPFAM" id="SSF53098">
    <property type="entry name" value="Ribonuclease H-like"/>
    <property type="match status" value="1"/>
</dbReference>
<dbReference type="SMART" id="SM00479">
    <property type="entry name" value="EXOIII"/>
    <property type="match status" value="1"/>
</dbReference>
<dbReference type="CDD" id="cd06130">
    <property type="entry name" value="DNA_pol_III_epsilon_like"/>
    <property type="match status" value="1"/>
</dbReference>
<name>A0A5C6DX19_9BACT</name>
<dbReference type="RefSeq" id="WP_146600058.1">
    <property type="nucleotide sequence ID" value="NZ_SJPY01000004.1"/>
</dbReference>
<dbReference type="PANTHER" id="PTHR30231">
    <property type="entry name" value="DNA POLYMERASE III SUBUNIT EPSILON"/>
    <property type="match status" value="1"/>
</dbReference>
<dbReference type="GO" id="GO:0006259">
    <property type="term" value="P:DNA metabolic process"/>
    <property type="evidence" value="ECO:0007669"/>
    <property type="project" value="UniProtKB-ARBA"/>
</dbReference>
<dbReference type="PROSITE" id="PS50172">
    <property type="entry name" value="BRCT"/>
    <property type="match status" value="1"/>
</dbReference>
<dbReference type="GO" id="GO:0005829">
    <property type="term" value="C:cytosol"/>
    <property type="evidence" value="ECO:0007669"/>
    <property type="project" value="TreeGrafter"/>
</dbReference>
<reference evidence="3 4" key="1">
    <citation type="submission" date="2019-02" db="EMBL/GenBank/DDBJ databases">
        <title>Deep-cultivation of Planctomycetes and their phenomic and genomic characterization uncovers novel biology.</title>
        <authorList>
            <person name="Wiegand S."/>
            <person name="Jogler M."/>
            <person name="Boedeker C."/>
            <person name="Pinto D."/>
            <person name="Vollmers J."/>
            <person name="Rivas-Marin E."/>
            <person name="Kohn T."/>
            <person name="Peeters S.H."/>
            <person name="Heuer A."/>
            <person name="Rast P."/>
            <person name="Oberbeckmann S."/>
            <person name="Bunk B."/>
            <person name="Jeske O."/>
            <person name="Meyerdierks A."/>
            <person name="Storesund J.E."/>
            <person name="Kallscheuer N."/>
            <person name="Luecker S."/>
            <person name="Lage O.M."/>
            <person name="Pohl T."/>
            <person name="Merkel B.J."/>
            <person name="Hornburger P."/>
            <person name="Mueller R.-W."/>
            <person name="Bruemmer F."/>
            <person name="Labrenz M."/>
            <person name="Spormann A.M."/>
            <person name="Op Den Camp H."/>
            <person name="Overmann J."/>
            <person name="Amann R."/>
            <person name="Jetten M.S.M."/>
            <person name="Mascher T."/>
            <person name="Medema M.H."/>
            <person name="Devos D.P."/>
            <person name="Kaster A.-K."/>
            <person name="Ovreas L."/>
            <person name="Rohde M."/>
            <person name="Galperin M.Y."/>
            <person name="Jogler C."/>
        </authorList>
    </citation>
    <scope>NUCLEOTIDE SEQUENCE [LARGE SCALE GENOMIC DNA]</scope>
    <source>
        <strain evidence="3 4">Q31b</strain>
    </source>
</reference>
<protein>
    <submittedName>
        <fullName evidence="3">DNA polymerase III subunit epsilon</fullName>
    </submittedName>
</protein>
<dbReference type="Gene3D" id="3.40.50.10190">
    <property type="entry name" value="BRCT domain"/>
    <property type="match status" value="1"/>
</dbReference>
<dbReference type="SUPFAM" id="SSF52113">
    <property type="entry name" value="BRCT domain"/>
    <property type="match status" value="1"/>
</dbReference>
<dbReference type="InterPro" id="IPR012337">
    <property type="entry name" value="RNaseH-like_sf"/>
</dbReference>
<dbReference type="PANTHER" id="PTHR30231:SF42">
    <property type="entry name" value="EXONUCLEASE"/>
    <property type="match status" value="1"/>
</dbReference>
<keyword evidence="4" id="KW-1185">Reference proteome</keyword>
<dbReference type="AlphaFoldDB" id="A0A5C6DX19"/>
<evidence type="ECO:0000259" key="2">
    <source>
        <dbReference type="PROSITE" id="PS50172"/>
    </source>
</evidence>
<evidence type="ECO:0000313" key="3">
    <source>
        <dbReference type="EMBL" id="TWU41198.1"/>
    </source>
</evidence>
<dbReference type="Proteomes" id="UP000315471">
    <property type="component" value="Unassembled WGS sequence"/>
</dbReference>
<accession>A0A5C6DX19</accession>
<dbReference type="GO" id="GO:0008408">
    <property type="term" value="F:3'-5' exonuclease activity"/>
    <property type="evidence" value="ECO:0007669"/>
    <property type="project" value="TreeGrafter"/>
</dbReference>
<dbReference type="InterPro" id="IPR013520">
    <property type="entry name" value="Ribonucl_H"/>
</dbReference>
<gene>
    <name evidence="3" type="ORF">Q31b_26370</name>
</gene>
<dbReference type="OrthoDB" id="9776650at2"/>
<dbReference type="InterPro" id="IPR001357">
    <property type="entry name" value="BRCT_dom"/>
</dbReference>
<sequence>MAFPADFIAIDFETANRRSDSACQLAAVVVRGGEVCDSKMWMIRPEPFFFSPMNIEIHGISPNDVADEPDFGELWHDIADYFRLPPGQSRAPCLVAHNASFDIGVLIACLKTHRLPIPEMQYTCTRSIARQTWPDRPRFGLKPLSDWLGVRFRHHDALEDSIACAKILLAAGADLNATSLEDLEQRLKLSRGTAGAWGKRGPAKSRSRRGKSTGTTKPNGFGKVQPPNGDTFDQAKAFELQRLFVRAEFIRPLQNQSIVFSGELRSLNREEAESLAQRLGGECQADVEESTNLLVVGHSSQSVQEVSARRYQASGSSIRILNEDEFLGLIVSGLGIT</sequence>
<dbReference type="InterPro" id="IPR036397">
    <property type="entry name" value="RNaseH_sf"/>
</dbReference>
<organism evidence="3 4">
    <name type="scientific">Novipirellula aureliae</name>
    <dbReference type="NCBI Taxonomy" id="2527966"/>
    <lineage>
        <taxon>Bacteria</taxon>
        <taxon>Pseudomonadati</taxon>
        <taxon>Planctomycetota</taxon>
        <taxon>Planctomycetia</taxon>
        <taxon>Pirellulales</taxon>
        <taxon>Pirellulaceae</taxon>
        <taxon>Novipirellula</taxon>
    </lineage>
</organism>
<dbReference type="SMART" id="SM00292">
    <property type="entry name" value="BRCT"/>
    <property type="match status" value="1"/>
</dbReference>
<dbReference type="Pfam" id="PF00533">
    <property type="entry name" value="BRCT"/>
    <property type="match status" value="1"/>
</dbReference>
<dbReference type="EMBL" id="SJPY01000004">
    <property type="protein sequence ID" value="TWU41198.1"/>
    <property type="molecule type" value="Genomic_DNA"/>
</dbReference>
<evidence type="ECO:0000256" key="1">
    <source>
        <dbReference type="SAM" id="MobiDB-lite"/>
    </source>
</evidence>
<dbReference type="Pfam" id="PF00929">
    <property type="entry name" value="RNase_T"/>
    <property type="match status" value="1"/>
</dbReference>
<feature type="domain" description="BRCT" evidence="2">
    <location>
        <begin position="248"/>
        <end position="324"/>
    </location>
</feature>
<feature type="region of interest" description="Disordered" evidence="1">
    <location>
        <begin position="193"/>
        <end position="227"/>
    </location>
</feature>
<dbReference type="GO" id="GO:0003676">
    <property type="term" value="F:nucleic acid binding"/>
    <property type="evidence" value="ECO:0007669"/>
    <property type="project" value="InterPro"/>
</dbReference>
<comment type="caution">
    <text evidence="3">The sequence shown here is derived from an EMBL/GenBank/DDBJ whole genome shotgun (WGS) entry which is preliminary data.</text>
</comment>
<dbReference type="Gene3D" id="3.30.420.10">
    <property type="entry name" value="Ribonuclease H-like superfamily/Ribonuclease H"/>
    <property type="match status" value="1"/>
</dbReference>